<organism evidence="1">
    <name type="scientific">Anguilla anguilla</name>
    <name type="common">European freshwater eel</name>
    <name type="synonym">Muraena anguilla</name>
    <dbReference type="NCBI Taxonomy" id="7936"/>
    <lineage>
        <taxon>Eukaryota</taxon>
        <taxon>Metazoa</taxon>
        <taxon>Chordata</taxon>
        <taxon>Craniata</taxon>
        <taxon>Vertebrata</taxon>
        <taxon>Euteleostomi</taxon>
        <taxon>Actinopterygii</taxon>
        <taxon>Neopterygii</taxon>
        <taxon>Teleostei</taxon>
        <taxon>Anguilliformes</taxon>
        <taxon>Anguillidae</taxon>
        <taxon>Anguilla</taxon>
    </lineage>
</organism>
<sequence>MEVLMAFLNLITPLLNFTAFHHSICIRRAESSFANIYPSLL</sequence>
<accession>A0A0E9QEZ1</accession>
<evidence type="ECO:0000313" key="1">
    <source>
        <dbReference type="EMBL" id="JAH15431.1"/>
    </source>
</evidence>
<dbReference type="EMBL" id="GBXM01093146">
    <property type="protein sequence ID" value="JAH15431.1"/>
    <property type="molecule type" value="Transcribed_RNA"/>
</dbReference>
<name>A0A0E9QEZ1_ANGAN</name>
<reference evidence="1" key="2">
    <citation type="journal article" date="2015" name="Fish Shellfish Immunol.">
        <title>Early steps in the European eel (Anguilla anguilla)-Vibrio vulnificus interaction in the gills: Role of the RtxA13 toxin.</title>
        <authorList>
            <person name="Callol A."/>
            <person name="Pajuelo D."/>
            <person name="Ebbesson L."/>
            <person name="Teles M."/>
            <person name="MacKenzie S."/>
            <person name="Amaro C."/>
        </authorList>
    </citation>
    <scope>NUCLEOTIDE SEQUENCE</scope>
</reference>
<protein>
    <submittedName>
        <fullName evidence="1">Uncharacterized protein</fullName>
    </submittedName>
</protein>
<reference evidence="1" key="1">
    <citation type="submission" date="2014-11" db="EMBL/GenBank/DDBJ databases">
        <authorList>
            <person name="Amaro Gonzalez C."/>
        </authorList>
    </citation>
    <scope>NUCLEOTIDE SEQUENCE</scope>
</reference>
<dbReference type="AlphaFoldDB" id="A0A0E9QEZ1"/>
<proteinExistence type="predicted"/>